<feature type="region of interest" description="Disordered" evidence="1">
    <location>
        <begin position="185"/>
        <end position="255"/>
    </location>
</feature>
<gene>
    <name evidence="2" type="ORF">DFR68_106124</name>
</gene>
<dbReference type="Proteomes" id="UP000255355">
    <property type="component" value="Unassembled WGS sequence"/>
</dbReference>
<accession>A0A370H0Y2</accession>
<feature type="compositionally biased region" description="Polar residues" evidence="1">
    <location>
        <begin position="286"/>
        <end position="304"/>
    </location>
</feature>
<feature type="compositionally biased region" description="Polar residues" evidence="1">
    <location>
        <begin position="529"/>
        <end position="538"/>
    </location>
</feature>
<dbReference type="RefSeq" id="WP_068017800.1">
    <property type="nucleotide sequence ID" value="NZ_QQAZ01000006.1"/>
</dbReference>
<keyword evidence="3" id="KW-1185">Reference proteome</keyword>
<protein>
    <submittedName>
        <fullName evidence="2">Uncharacterized protein</fullName>
    </submittedName>
</protein>
<organism evidence="2 3">
    <name type="scientific">Nocardia mexicana</name>
    <dbReference type="NCBI Taxonomy" id="279262"/>
    <lineage>
        <taxon>Bacteria</taxon>
        <taxon>Bacillati</taxon>
        <taxon>Actinomycetota</taxon>
        <taxon>Actinomycetes</taxon>
        <taxon>Mycobacteriales</taxon>
        <taxon>Nocardiaceae</taxon>
        <taxon>Nocardia</taxon>
    </lineage>
</organism>
<dbReference type="EMBL" id="QQAZ01000006">
    <property type="protein sequence ID" value="RDI49689.1"/>
    <property type="molecule type" value="Genomic_DNA"/>
</dbReference>
<evidence type="ECO:0000256" key="1">
    <source>
        <dbReference type="SAM" id="MobiDB-lite"/>
    </source>
</evidence>
<comment type="caution">
    <text evidence="2">The sequence shown here is derived from an EMBL/GenBank/DDBJ whole genome shotgun (WGS) entry which is preliminary data.</text>
</comment>
<feature type="compositionally biased region" description="Low complexity" evidence="1">
    <location>
        <begin position="468"/>
        <end position="479"/>
    </location>
</feature>
<dbReference type="AlphaFoldDB" id="A0A370H0Y2"/>
<evidence type="ECO:0000313" key="2">
    <source>
        <dbReference type="EMBL" id="RDI49689.1"/>
    </source>
</evidence>
<proteinExistence type="predicted"/>
<feature type="compositionally biased region" description="Basic and acidic residues" evidence="1">
    <location>
        <begin position="237"/>
        <end position="246"/>
    </location>
</feature>
<evidence type="ECO:0000313" key="3">
    <source>
        <dbReference type="Proteomes" id="UP000255355"/>
    </source>
</evidence>
<reference evidence="2 3" key="1">
    <citation type="submission" date="2018-07" db="EMBL/GenBank/DDBJ databases">
        <title>Genomic Encyclopedia of Type Strains, Phase IV (KMG-IV): sequencing the most valuable type-strain genomes for metagenomic binning, comparative biology and taxonomic classification.</title>
        <authorList>
            <person name="Goeker M."/>
        </authorList>
    </citation>
    <scope>NUCLEOTIDE SEQUENCE [LARGE SCALE GENOMIC DNA]</scope>
    <source>
        <strain evidence="2 3">DSM 44952</strain>
    </source>
</reference>
<feature type="region of interest" description="Disordered" evidence="1">
    <location>
        <begin position="283"/>
        <end position="662"/>
    </location>
</feature>
<dbReference type="STRING" id="1210089.GCA_001613165_02291"/>
<name>A0A370H0Y2_9NOCA</name>
<sequence length="662" mass="67362">MPIAFETGGLQQLDPSTWGNPATGDLVTLAYVDAVPDLPVPLEDIDALRRRLTELQSEFGCLIEAHVLTVAGQPALLRLEKFPLPDRPGLGFTAGIVLPKATCSAILKIMCRETGRSGVREAAIVPKVGFQNMFRAHPYAPEVKGKLPYNVADDAQWDPQFPEHPLSRARRWISHISRTAQVDPRFAALPPFTGPETADDPAETAPAPSVGISAAATPQTADAVDPSPMSGGAALTGDRETSDADRPAPGSMPRLPAAARQYAGSPIGATPNRVDRRSALLAKATAENNSRPGTSQSPMDSTETAPIPTAMALGSAPRVPAGESGRSAGSSQDDESWLSGDAPQTTAIPGSASEIGSRFLTAESAPDAGTRPPSEDPEASAMSAGSVSERGPWLPEDAPQTTAMPSGSAPVSEDSSWLSGEAPETTAIPAGSGSAIRSRFSSEDLESAARPEPAPGSDSSADPAETTAIAAGSASDGGARFLSDPAETTAIPAASDGGARFPSDPAETTAIPAASESGARFPSDPAETTAFSAGSTSGDAAERASAAKTAAIPTGPIRGLAGRLSSESRAPAEATDGSSPRLPADAEQPSEPDDPQSAAIPRVPSEPDGPNSAAIPRVPSEAAETTAIPSGRGRAGRSLSDGSVPVDAETAAGAETRPIPKH</sequence>